<name>A0A7J7NYV7_9MAGN</name>
<comment type="similarity">
    <text evidence="7">Belongs to the ADAT1 family.</text>
</comment>
<keyword evidence="4" id="KW-0862">Zinc</keyword>
<reference evidence="13 14" key="1">
    <citation type="journal article" date="2020" name="IScience">
        <title>Genome Sequencing of the Endangered Kingdonia uniflora (Circaeasteraceae, Ranunculales) Reveals Potential Mechanisms of Evolutionary Specialization.</title>
        <authorList>
            <person name="Sun Y."/>
            <person name="Deng T."/>
            <person name="Zhang A."/>
            <person name="Moore M.J."/>
            <person name="Landis J.B."/>
            <person name="Lin N."/>
            <person name="Zhang H."/>
            <person name="Zhang X."/>
            <person name="Huang J."/>
            <person name="Zhang X."/>
            <person name="Sun H."/>
            <person name="Wang H."/>
        </authorList>
    </citation>
    <scope>NUCLEOTIDE SEQUENCE [LARGE SCALE GENOMIC DNA]</scope>
    <source>
        <strain evidence="13">TB1705</strain>
        <tissue evidence="13">Leaf</tissue>
    </source>
</reference>
<dbReference type="GO" id="GO:0003723">
    <property type="term" value="F:RNA binding"/>
    <property type="evidence" value="ECO:0007669"/>
    <property type="project" value="InterPro"/>
</dbReference>
<feature type="non-terminal residue" evidence="13">
    <location>
        <position position="1"/>
    </location>
</feature>
<dbReference type="Pfam" id="PF02137">
    <property type="entry name" value="A_deamin"/>
    <property type="match status" value="1"/>
</dbReference>
<evidence type="ECO:0000256" key="8">
    <source>
        <dbReference type="ARBA" id="ARBA00038940"/>
    </source>
</evidence>
<evidence type="ECO:0000256" key="5">
    <source>
        <dbReference type="ARBA" id="ARBA00037026"/>
    </source>
</evidence>
<keyword evidence="2" id="KW-0479">Metal-binding</keyword>
<evidence type="ECO:0000256" key="4">
    <source>
        <dbReference type="ARBA" id="ARBA00022833"/>
    </source>
</evidence>
<comment type="cofactor">
    <cofactor evidence="5">
        <name>1D-myo-inositol hexakisphosphate</name>
        <dbReference type="ChEBI" id="CHEBI:58130"/>
    </cofactor>
</comment>
<protein>
    <recommendedName>
        <fullName evidence="9">tRNA-specific adenosine deaminase 1</fullName>
        <ecNumber evidence="8">3.5.4.34</ecNumber>
    </recommendedName>
    <alternativeName>
        <fullName evidence="10">tRNA-specific adenosine-37 deaminase</fullName>
    </alternativeName>
</protein>
<evidence type="ECO:0000256" key="7">
    <source>
        <dbReference type="ARBA" id="ARBA00038326"/>
    </source>
</evidence>
<accession>A0A7J7NYV7</accession>
<organism evidence="13 14">
    <name type="scientific">Kingdonia uniflora</name>
    <dbReference type="NCBI Taxonomy" id="39325"/>
    <lineage>
        <taxon>Eukaryota</taxon>
        <taxon>Viridiplantae</taxon>
        <taxon>Streptophyta</taxon>
        <taxon>Embryophyta</taxon>
        <taxon>Tracheophyta</taxon>
        <taxon>Spermatophyta</taxon>
        <taxon>Magnoliopsida</taxon>
        <taxon>Ranunculales</taxon>
        <taxon>Circaeasteraceae</taxon>
        <taxon>Kingdonia</taxon>
    </lineage>
</organism>
<evidence type="ECO:0000256" key="9">
    <source>
        <dbReference type="ARBA" id="ARBA00040502"/>
    </source>
</evidence>
<evidence type="ECO:0000256" key="2">
    <source>
        <dbReference type="ARBA" id="ARBA00022723"/>
    </source>
</evidence>
<keyword evidence="1" id="KW-0819">tRNA processing</keyword>
<evidence type="ECO:0000256" key="1">
    <source>
        <dbReference type="ARBA" id="ARBA00022694"/>
    </source>
</evidence>
<feature type="domain" description="A to I editase" evidence="12">
    <location>
        <begin position="63"/>
        <end position="243"/>
    </location>
</feature>
<evidence type="ECO:0000256" key="10">
    <source>
        <dbReference type="ARBA" id="ARBA00041760"/>
    </source>
</evidence>
<evidence type="ECO:0000313" key="13">
    <source>
        <dbReference type="EMBL" id="KAF6172369.1"/>
    </source>
</evidence>
<dbReference type="GO" id="GO:0046872">
    <property type="term" value="F:metal ion binding"/>
    <property type="evidence" value="ECO:0007669"/>
    <property type="project" value="UniProtKB-KW"/>
</dbReference>
<dbReference type="GO" id="GO:0008033">
    <property type="term" value="P:tRNA processing"/>
    <property type="evidence" value="ECO:0007669"/>
    <property type="project" value="UniProtKB-KW"/>
</dbReference>
<dbReference type="PANTHER" id="PTHR46516:SF1">
    <property type="entry name" value="TRNA-SPECIFIC ADENOSINE DEAMINASE 1"/>
    <property type="match status" value="1"/>
</dbReference>
<dbReference type="EC" id="3.5.4.34" evidence="8"/>
<dbReference type="Proteomes" id="UP000541444">
    <property type="component" value="Unassembled WGS sequence"/>
</dbReference>
<dbReference type="InterPro" id="IPR002466">
    <property type="entry name" value="A_deamin"/>
</dbReference>
<keyword evidence="14" id="KW-1185">Reference proteome</keyword>
<dbReference type="SMART" id="SM00552">
    <property type="entry name" value="ADEAMc"/>
    <property type="match status" value="1"/>
</dbReference>
<dbReference type="PANTHER" id="PTHR46516">
    <property type="entry name" value="TRNA-SPECIFIC ADENOSINE DEAMINASE 1"/>
    <property type="match status" value="1"/>
</dbReference>
<evidence type="ECO:0000313" key="14">
    <source>
        <dbReference type="Proteomes" id="UP000541444"/>
    </source>
</evidence>
<evidence type="ECO:0000256" key="6">
    <source>
        <dbReference type="ARBA" id="ARBA00037784"/>
    </source>
</evidence>
<evidence type="ECO:0000256" key="11">
    <source>
        <dbReference type="ARBA" id="ARBA00047635"/>
    </source>
</evidence>
<dbReference type="PROSITE" id="PS50141">
    <property type="entry name" value="A_DEAMIN_EDITASE"/>
    <property type="match status" value="1"/>
</dbReference>
<comment type="function">
    <text evidence="6">Specifically deaminates adenosine-37 to inosine in tRNA-Ala.</text>
</comment>
<evidence type="ECO:0000259" key="12">
    <source>
        <dbReference type="PROSITE" id="PS50141"/>
    </source>
</evidence>
<dbReference type="EMBL" id="JACGCM010000434">
    <property type="protein sequence ID" value="KAF6172369.1"/>
    <property type="molecule type" value="Genomic_DNA"/>
</dbReference>
<sequence>MGSISEDKFSSSIENKSWGERVAESVFRAYNSLPKKGKPQGRETTVLAAFLLSSPSQDLQVVALGTGTKCLGRWRLSSRGDVVNDSHAETIARRALMKLLYSEIRRLDTVDCNLRCSDGSQFQENEVNSFLYHLETDGSVPVKYVMRPGREFHLYITQLPCGDASITPSSILKSELFQTKENTLPLMSDLMGSMDECFEASGRNDGDCIQVVYMAQRKPGRGDTTLSLSCSDKIARWNVVGVQ</sequence>
<comment type="caution">
    <text evidence="13">The sequence shown here is derived from an EMBL/GenBank/DDBJ whole genome shotgun (WGS) entry which is preliminary data.</text>
</comment>
<proteinExistence type="inferred from homology"/>
<dbReference type="AlphaFoldDB" id="A0A7J7NYV7"/>
<dbReference type="GO" id="GO:0043829">
    <property type="term" value="F:tRNA-specific adenosine-37 deaminase activity"/>
    <property type="evidence" value="ECO:0007669"/>
    <property type="project" value="UniProtKB-EC"/>
</dbReference>
<keyword evidence="3" id="KW-0378">Hydrolase</keyword>
<dbReference type="OrthoDB" id="10268011at2759"/>
<comment type="catalytic activity">
    <reaction evidence="11">
        <text>adenosine(37) in tRNA(Ala) + H2O + H(+) = inosine(37) in tRNA(Ala) + NH4(+)</text>
        <dbReference type="Rhea" id="RHEA:50968"/>
        <dbReference type="Rhea" id="RHEA-COMP:12855"/>
        <dbReference type="Rhea" id="RHEA-COMP:12856"/>
        <dbReference type="ChEBI" id="CHEBI:15377"/>
        <dbReference type="ChEBI" id="CHEBI:15378"/>
        <dbReference type="ChEBI" id="CHEBI:28938"/>
        <dbReference type="ChEBI" id="CHEBI:74411"/>
        <dbReference type="ChEBI" id="CHEBI:82852"/>
        <dbReference type="EC" id="3.5.4.34"/>
    </reaction>
</comment>
<evidence type="ECO:0000256" key="3">
    <source>
        <dbReference type="ARBA" id="ARBA00022801"/>
    </source>
</evidence>
<gene>
    <name evidence="13" type="ORF">GIB67_022592</name>
</gene>